<gene>
    <name evidence="3" type="ORF">T310_7899</name>
</gene>
<feature type="compositionally biased region" description="Polar residues" evidence="2">
    <location>
        <begin position="206"/>
        <end position="218"/>
    </location>
</feature>
<evidence type="ECO:0000256" key="1">
    <source>
        <dbReference type="SAM" id="Coils"/>
    </source>
</evidence>
<feature type="compositionally biased region" description="Polar residues" evidence="2">
    <location>
        <begin position="170"/>
        <end position="182"/>
    </location>
</feature>
<feature type="compositionally biased region" description="Low complexity" evidence="2">
    <location>
        <begin position="73"/>
        <end position="92"/>
    </location>
</feature>
<feature type="region of interest" description="Disordered" evidence="2">
    <location>
        <begin position="195"/>
        <end position="315"/>
    </location>
</feature>
<comment type="caution">
    <text evidence="3">The sequence shown here is derived from an EMBL/GenBank/DDBJ whole genome shotgun (WGS) entry which is preliminary data.</text>
</comment>
<dbReference type="RefSeq" id="XP_013324777.1">
    <property type="nucleotide sequence ID" value="XM_013469323.1"/>
</dbReference>
<sequence length="315" mass="34291">MKQEKEELTKQNMKLNKELSSLETALEIRQEEMQLMEDRAETLERRILEGVLDHARSVLLSRPGNHTHNMNLKRVSSSASTATKASRVSTTSMAKDGRNLVSSGVGMALKRRNASKVSHNGSVVSSNPGKERRILSLSHVTGNKGSTDRPLTMVPAGNGALTNLKRSHSVKSNLPSRKTSWGGNDAVANKENEIVQEEEEHDSGAESDTGTQRRTSYAGTCPDSLYDPRDRKPSYASSINGVVAEHSGSILEENDEDKENREAGDGEDYQQTEGDPTSADLDEVPQEGLSELEPPPKMTDMMPACSDSGIGTEIN</sequence>
<name>A0A0F4YJ84_RASE3</name>
<proteinExistence type="predicted"/>
<dbReference type="Proteomes" id="UP000053958">
    <property type="component" value="Unassembled WGS sequence"/>
</dbReference>
<feature type="region of interest" description="Disordered" evidence="2">
    <location>
        <begin position="167"/>
        <end position="186"/>
    </location>
</feature>
<protein>
    <submittedName>
        <fullName evidence="3">Uncharacterized protein</fullName>
    </submittedName>
</protein>
<evidence type="ECO:0000313" key="4">
    <source>
        <dbReference type="Proteomes" id="UP000053958"/>
    </source>
</evidence>
<evidence type="ECO:0000256" key="2">
    <source>
        <dbReference type="SAM" id="MobiDB-lite"/>
    </source>
</evidence>
<dbReference type="GeneID" id="25320164"/>
<dbReference type="OrthoDB" id="5423371at2759"/>
<keyword evidence="1" id="KW-0175">Coiled coil</keyword>
<reference evidence="3 4" key="1">
    <citation type="submission" date="2015-04" db="EMBL/GenBank/DDBJ databases">
        <authorList>
            <person name="Heijne W.H."/>
            <person name="Fedorova N.D."/>
            <person name="Nierman W.C."/>
            <person name="Vollebregt A.W."/>
            <person name="Zhao Z."/>
            <person name="Wu L."/>
            <person name="Kumar M."/>
            <person name="Stam H."/>
            <person name="van den Berg M.A."/>
            <person name="Pel H.J."/>
        </authorList>
    </citation>
    <scope>NUCLEOTIDE SEQUENCE [LARGE SCALE GENOMIC DNA]</scope>
    <source>
        <strain evidence="3 4">CBS 393.64</strain>
    </source>
</reference>
<organism evidence="3 4">
    <name type="scientific">Rasamsonia emersonii (strain ATCC 16479 / CBS 393.64 / IMI 116815)</name>
    <dbReference type="NCBI Taxonomy" id="1408163"/>
    <lineage>
        <taxon>Eukaryota</taxon>
        <taxon>Fungi</taxon>
        <taxon>Dikarya</taxon>
        <taxon>Ascomycota</taxon>
        <taxon>Pezizomycotina</taxon>
        <taxon>Eurotiomycetes</taxon>
        <taxon>Eurotiomycetidae</taxon>
        <taxon>Eurotiales</taxon>
        <taxon>Trichocomaceae</taxon>
        <taxon>Rasamsonia</taxon>
    </lineage>
</organism>
<dbReference type="AlphaFoldDB" id="A0A0F4YJ84"/>
<dbReference type="STRING" id="1408163.A0A0F4YJ84"/>
<keyword evidence="4" id="KW-1185">Reference proteome</keyword>
<evidence type="ECO:0000313" key="3">
    <source>
        <dbReference type="EMBL" id="KKA18165.1"/>
    </source>
</evidence>
<dbReference type="EMBL" id="LASV01000489">
    <property type="protein sequence ID" value="KKA18165.1"/>
    <property type="molecule type" value="Genomic_DNA"/>
</dbReference>
<feature type="region of interest" description="Disordered" evidence="2">
    <location>
        <begin position="62"/>
        <end position="98"/>
    </location>
</feature>
<accession>A0A0F4YJ84</accession>
<feature type="coiled-coil region" evidence="1">
    <location>
        <begin position="5"/>
        <end position="46"/>
    </location>
</feature>